<keyword evidence="15" id="KW-0009">Actin-binding</keyword>
<dbReference type="CDD" id="cd10282">
    <property type="entry name" value="DNase1"/>
    <property type="match status" value="1"/>
</dbReference>
<feature type="signal peptide" evidence="22">
    <location>
        <begin position="1"/>
        <end position="19"/>
    </location>
</feature>
<keyword evidence="14" id="KW-0325">Glycoprotein</keyword>
<evidence type="ECO:0000256" key="11">
    <source>
        <dbReference type="ARBA" id="ARBA00022801"/>
    </source>
</evidence>
<reference evidence="24 25" key="1">
    <citation type="journal article" date="2011" name="Proc. Natl. Acad. Sci. U.S.A.">
        <title>Genetic diversity and population structure of the endangered marsupial Sarcophilus harrisii (Tasmanian devil).</title>
        <authorList>
            <person name="Miller W."/>
            <person name="Hayes V.M."/>
            <person name="Ratan A."/>
            <person name="Petersen D.C."/>
            <person name="Wittekindt N.E."/>
            <person name="Miller J."/>
            <person name="Walenz B."/>
            <person name="Knight J."/>
            <person name="Qi J."/>
            <person name="Zhao F."/>
            <person name="Wang Q."/>
            <person name="Bedoya-Reina O.C."/>
            <person name="Katiyar N."/>
            <person name="Tomsho L.P."/>
            <person name="Kasson L.M."/>
            <person name="Hardie R.A."/>
            <person name="Woodbridge P."/>
            <person name="Tindall E.A."/>
            <person name="Bertelsen M.F."/>
            <person name="Dixon D."/>
            <person name="Pyecroft S."/>
            <person name="Helgen K.M."/>
            <person name="Lesk A.M."/>
            <person name="Pringle T.H."/>
            <person name="Patterson N."/>
            <person name="Zhang Y."/>
            <person name="Kreiss A."/>
            <person name="Woods G.M."/>
            <person name="Jones M.E."/>
            <person name="Schuster S.C."/>
        </authorList>
    </citation>
    <scope>NUCLEOTIDE SEQUENCE [LARGE SCALE GENOMIC DNA]</scope>
</reference>
<evidence type="ECO:0000256" key="2">
    <source>
        <dbReference type="ARBA" id="ARBA00001913"/>
    </source>
</evidence>
<evidence type="ECO:0000256" key="9">
    <source>
        <dbReference type="ARBA" id="ARBA00022722"/>
    </source>
</evidence>
<comment type="similarity">
    <text evidence="6 19">Belongs to the DNase I family.</text>
</comment>
<evidence type="ECO:0000256" key="21">
    <source>
        <dbReference type="PIRSR" id="PIRSR000988-2"/>
    </source>
</evidence>
<feature type="chain" id="PRO_5003458988" description="Deoxyribonuclease" evidence="22">
    <location>
        <begin position="20"/>
        <end position="281"/>
    </location>
</feature>
<dbReference type="PRINTS" id="PR00130">
    <property type="entry name" value="DNASEI"/>
</dbReference>
<dbReference type="Ensembl" id="ENSSHAT00000017365.2">
    <property type="protein sequence ID" value="ENSSHAP00000017222.1"/>
    <property type="gene ID" value="ENSSHAG00000014640.2"/>
</dbReference>
<dbReference type="GeneTree" id="ENSGT00950000182846"/>
<evidence type="ECO:0000313" key="25">
    <source>
        <dbReference type="Proteomes" id="UP000007648"/>
    </source>
</evidence>
<dbReference type="FunFam" id="3.60.10.10:FF:000035">
    <property type="entry name" value="Deoxyribonuclease"/>
    <property type="match status" value="1"/>
</dbReference>
<evidence type="ECO:0000256" key="19">
    <source>
        <dbReference type="PIRNR" id="PIRNR000988"/>
    </source>
</evidence>
<dbReference type="InParanoid" id="G3WP67"/>
<evidence type="ECO:0000256" key="3">
    <source>
        <dbReference type="ARBA" id="ARBA00001946"/>
    </source>
</evidence>
<dbReference type="GeneID" id="100926547"/>
<evidence type="ECO:0000256" key="4">
    <source>
        <dbReference type="ARBA" id="ARBA00004259"/>
    </source>
</evidence>
<dbReference type="GO" id="GO:0003779">
    <property type="term" value="F:actin binding"/>
    <property type="evidence" value="ECO:0007669"/>
    <property type="project" value="UniProtKB-KW"/>
</dbReference>
<dbReference type="PANTHER" id="PTHR11371:SF27">
    <property type="entry name" value="DEOXYRIBONUCLEASE-1"/>
    <property type="match status" value="1"/>
</dbReference>
<keyword evidence="9 19" id="KW-0540">Nuclease</keyword>
<dbReference type="FunCoup" id="G3WP67">
    <property type="interactions" value="87"/>
</dbReference>
<dbReference type="RefSeq" id="XP_003761937.1">
    <property type="nucleotide sequence ID" value="XM_003761889.3"/>
</dbReference>
<dbReference type="KEGG" id="shr:100926547"/>
<dbReference type="PIRSF" id="PIRSF000988">
    <property type="entry name" value="DNase_I_euk"/>
    <property type="match status" value="1"/>
</dbReference>
<evidence type="ECO:0000256" key="6">
    <source>
        <dbReference type="ARBA" id="ARBA00007359"/>
    </source>
</evidence>
<keyword evidence="25" id="KW-1185">Reference proteome</keyword>
<dbReference type="OrthoDB" id="10061407at2759"/>
<keyword evidence="8" id="KW-0053">Apoptosis</keyword>
<evidence type="ECO:0000256" key="16">
    <source>
        <dbReference type="ARBA" id="ARBA00023242"/>
    </source>
</evidence>
<evidence type="ECO:0000256" key="12">
    <source>
        <dbReference type="ARBA" id="ARBA00022837"/>
    </source>
</evidence>
<feature type="active site" evidence="20">
    <location>
        <position position="97"/>
    </location>
</feature>
<dbReference type="GO" id="GO:0006915">
    <property type="term" value="P:apoptotic process"/>
    <property type="evidence" value="ECO:0007669"/>
    <property type="project" value="UniProtKB-KW"/>
</dbReference>
<evidence type="ECO:0000256" key="20">
    <source>
        <dbReference type="PIRSR" id="PIRSR000988-1"/>
    </source>
</evidence>
<dbReference type="GO" id="GO:0003677">
    <property type="term" value="F:DNA binding"/>
    <property type="evidence" value="ECO:0007669"/>
    <property type="project" value="TreeGrafter"/>
</dbReference>
<evidence type="ECO:0000259" key="23">
    <source>
        <dbReference type="Pfam" id="PF03372"/>
    </source>
</evidence>
<keyword evidence="12" id="KW-0106">Calcium</keyword>
<dbReference type="GO" id="GO:0005635">
    <property type="term" value="C:nuclear envelope"/>
    <property type="evidence" value="ECO:0007669"/>
    <property type="project" value="UniProtKB-SubCell"/>
</dbReference>
<evidence type="ECO:0000256" key="13">
    <source>
        <dbReference type="ARBA" id="ARBA00023157"/>
    </source>
</evidence>
<accession>G3WP67</accession>
<dbReference type="HOGENOM" id="CLU_043335_2_1_1"/>
<comment type="cofactor">
    <cofactor evidence="3">
        <name>Mg(2+)</name>
        <dbReference type="ChEBI" id="CHEBI:18420"/>
    </cofactor>
</comment>
<dbReference type="CTD" id="1773"/>
<dbReference type="Gene3D" id="3.60.10.10">
    <property type="entry name" value="Endonuclease/exonuclease/phosphatase"/>
    <property type="match status" value="1"/>
</dbReference>
<keyword evidence="11 19" id="KW-0378">Hydrolase</keyword>
<dbReference type="Proteomes" id="UP000007648">
    <property type="component" value="Unassembled WGS sequence"/>
</dbReference>
<keyword evidence="13 21" id="KW-1015">Disulfide bond</keyword>
<keyword evidence="17" id="KW-0968">Cytoplasmic vesicle</keyword>
<gene>
    <name evidence="24" type="primary">DNASE1</name>
</gene>
<keyword evidence="7" id="KW-0964">Secreted</keyword>
<keyword evidence="10 19" id="KW-0255">Endonuclease</keyword>
<organism evidence="24 25">
    <name type="scientific">Sarcophilus harrisii</name>
    <name type="common">Tasmanian devil</name>
    <name type="synonym">Sarcophilus laniarius</name>
    <dbReference type="NCBI Taxonomy" id="9305"/>
    <lineage>
        <taxon>Eukaryota</taxon>
        <taxon>Metazoa</taxon>
        <taxon>Chordata</taxon>
        <taxon>Craniata</taxon>
        <taxon>Vertebrata</taxon>
        <taxon>Euteleostomi</taxon>
        <taxon>Mammalia</taxon>
        <taxon>Metatheria</taxon>
        <taxon>Dasyuromorphia</taxon>
        <taxon>Dasyuridae</taxon>
        <taxon>Sarcophilus</taxon>
    </lineage>
</organism>
<dbReference type="InterPro" id="IPR005135">
    <property type="entry name" value="Endo/exonuclease/phosphatase"/>
</dbReference>
<dbReference type="SUPFAM" id="SSF56219">
    <property type="entry name" value="DNase I-like"/>
    <property type="match status" value="1"/>
</dbReference>
<comment type="catalytic activity">
    <reaction evidence="1">
        <text>Endonucleolytic cleavage to 5'-phosphodinucleotide and 5'-phosphooligonucleotide end-products.</text>
        <dbReference type="EC" id="3.1.21.1"/>
    </reaction>
</comment>
<sequence length="281" mass="31620">MKLIASLLSLASLLQVVLCLRIASFNIRSFGETKMTNNTISHYIVMILNRYDIALIQEVRDKYLTAVGKLMDELNKDSPNAYHFVASEPLGRNSYKERYLFVFRPDKVSVLDSYQYDDGCEPCGNDTFSREPAIVKFSSPTTEVKEFVIVPLHAAPNDAVVEIDALYDVYLDIRQKWNTENIMFMGDFNAGCTYVTPSHWPSIRLCTSPAFQWLISDTTDTTVTSTDCAYDRIVVSGTELQSAIVPGSATTFDFQTAYELSYETALAISDHYPVEVTLKKA</sequence>
<dbReference type="SMART" id="SM00476">
    <property type="entry name" value="DNaseIc"/>
    <property type="match status" value="1"/>
</dbReference>
<dbReference type="GO" id="GO:0006308">
    <property type="term" value="P:DNA catabolic process"/>
    <property type="evidence" value="ECO:0007669"/>
    <property type="project" value="Ensembl"/>
</dbReference>
<comment type="subcellular location">
    <subcellularLocation>
        <location evidence="4">Nucleus envelope</location>
    </subcellularLocation>
    <subcellularLocation>
        <location evidence="5">Secreted</location>
    </subcellularLocation>
    <subcellularLocation>
        <location evidence="18">Zymogen granule</location>
    </subcellularLocation>
</comment>
<dbReference type="Pfam" id="PF03372">
    <property type="entry name" value="Exo_endo_phos"/>
    <property type="match status" value="1"/>
</dbReference>
<proteinExistence type="inferred from homology"/>
<dbReference type="PANTHER" id="PTHR11371">
    <property type="entry name" value="DEOXYRIBONUCLEASE"/>
    <property type="match status" value="1"/>
</dbReference>
<evidence type="ECO:0000256" key="7">
    <source>
        <dbReference type="ARBA" id="ARBA00022525"/>
    </source>
</evidence>
<dbReference type="GO" id="GO:0042588">
    <property type="term" value="C:zymogen granule"/>
    <property type="evidence" value="ECO:0007669"/>
    <property type="project" value="UniProtKB-SubCell"/>
</dbReference>
<protein>
    <recommendedName>
        <fullName evidence="19">Deoxyribonuclease</fullName>
    </recommendedName>
</protein>
<evidence type="ECO:0000256" key="8">
    <source>
        <dbReference type="ARBA" id="ARBA00022703"/>
    </source>
</evidence>
<reference evidence="24" key="2">
    <citation type="submission" date="2025-08" db="UniProtKB">
        <authorList>
            <consortium name="Ensembl"/>
        </authorList>
    </citation>
    <scope>IDENTIFICATION</scope>
</reference>
<reference evidence="24" key="3">
    <citation type="submission" date="2025-09" db="UniProtKB">
        <authorList>
            <consortium name="Ensembl"/>
        </authorList>
    </citation>
    <scope>IDENTIFICATION</scope>
</reference>
<keyword evidence="22" id="KW-0732">Signal</keyword>
<evidence type="ECO:0000256" key="17">
    <source>
        <dbReference type="ARBA" id="ARBA00023329"/>
    </source>
</evidence>
<dbReference type="InterPro" id="IPR016202">
    <property type="entry name" value="DNase_I"/>
</dbReference>
<dbReference type="GO" id="GO:0002283">
    <property type="term" value="P:neutrophil activation involved in immune response"/>
    <property type="evidence" value="ECO:0007669"/>
    <property type="project" value="Ensembl"/>
</dbReference>
<dbReference type="GO" id="GO:0005576">
    <property type="term" value="C:extracellular region"/>
    <property type="evidence" value="ECO:0007669"/>
    <property type="project" value="UniProtKB-SubCell"/>
</dbReference>
<feature type="disulfide bond" description="Essential for enzymatic activity" evidence="21">
    <location>
        <begin position="192"/>
        <end position="228"/>
    </location>
</feature>
<evidence type="ECO:0000256" key="1">
    <source>
        <dbReference type="ARBA" id="ARBA00000688"/>
    </source>
</evidence>
<keyword evidence="16" id="KW-0539">Nucleus</keyword>
<dbReference type="PROSITE" id="PS00919">
    <property type="entry name" value="DNASE_I_1"/>
    <property type="match status" value="1"/>
</dbReference>
<evidence type="ECO:0000256" key="14">
    <source>
        <dbReference type="ARBA" id="ARBA00023180"/>
    </source>
</evidence>
<name>G3WP67_SARHA</name>
<evidence type="ECO:0000256" key="10">
    <source>
        <dbReference type="ARBA" id="ARBA00022759"/>
    </source>
</evidence>
<feature type="disulfide bond" evidence="21">
    <location>
        <begin position="120"/>
        <end position="123"/>
    </location>
</feature>
<dbReference type="GO" id="GO:0004530">
    <property type="term" value="F:deoxyribonuclease I activity"/>
    <property type="evidence" value="ECO:0007669"/>
    <property type="project" value="UniProtKB-EC"/>
</dbReference>
<feature type="active site" evidence="20">
    <location>
        <position position="153"/>
    </location>
</feature>
<dbReference type="AlphaFoldDB" id="G3WP67"/>
<evidence type="ECO:0000256" key="18">
    <source>
        <dbReference type="ARBA" id="ARBA00024324"/>
    </source>
</evidence>
<dbReference type="GO" id="GO:0070948">
    <property type="term" value="P:regulation of neutrophil mediated cytotoxicity"/>
    <property type="evidence" value="ECO:0007669"/>
    <property type="project" value="Ensembl"/>
</dbReference>
<dbReference type="InterPro" id="IPR018057">
    <property type="entry name" value="Deoxyribonuclease-1_AS"/>
</dbReference>
<dbReference type="GO" id="GO:0002673">
    <property type="term" value="P:regulation of acute inflammatory response"/>
    <property type="evidence" value="ECO:0007669"/>
    <property type="project" value="Ensembl"/>
</dbReference>
<evidence type="ECO:0000256" key="5">
    <source>
        <dbReference type="ARBA" id="ARBA00004613"/>
    </source>
</evidence>
<evidence type="ECO:0000256" key="15">
    <source>
        <dbReference type="ARBA" id="ARBA00023203"/>
    </source>
</evidence>
<evidence type="ECO:0000313" key="24">
    <source>
        <dbReference type="Ensembl" id="ENSSHAP00000017222.1"/>
    </source>
</evidence>
<comment type="cofactor">
    <cofactor evidence="2">
        <name>Ca(2+)</name>
        <dbReference type="ChEBI" id="CHEBI:29108"/>
    </cofactor>
</comment>
<evidence type="ECO:0000256" key="22">
    <source>
        <dbReference type="SAM" id="SignalP"/>
    </source>
</evidence>
<feature type="domain" description="Endonuclease/exonuclease/phosphatase" evidence="23">
    <location>
        <begin position="23"/>
        <end position="271"/>
    </location>
</feature>
<dbReference type="InterPro" id="IPR036691">
    <property type="entry name" value="Endo/exonu/phosph_ase_sf"/>
</dbReference>